<dbReference type="OrthoDB" id="10017101at2759"/>
<dbReference type="CDD" id="cd02440">
    <property type="entry name" value="AdoMet_MTases"/>
    <property type="match status" value="1"/>
</dbReference>
<comment type="caution">
    <text evidence="2">The sequence shown here is derived from an EMBL/GenBank/DDBJ whole genome shotgun (WGS) entry which is preliminary data.</text>
</comment>
<gene>
    <name evidence="2" type="ORF">CDV36_001819</name>
</gene>
<dbReference type="STRING" id="2010991.A0A3M2SLP1"/>
<evidence type="ECO:0000313" key="3">
    <source>
        <dbReference type="Proteomes" id="UP000277212"/>
    </source>
</evidence>
<evidence type="ECO:0000313" key="2">
    <source>
        <dbReference type="EMBL" id="RMJ18491.1"/>
    </source>
</evidence>
<dbReference type="InterPro" id="IPR050508">
    <property type="entry name" value="Methyltransf_Superfamily"/>
</dbReference>
<dbReference type="EMBL" id="NKUJ01000018">
    <property type="protein sequence ID" value="RMJ18491.1"/>
    <property type="molecule type" value="Genomic_DNA"/>
</dbReference>
<organism evidence="2 3">
    <name type="scientific">Fusarium kuroshium</name>
    <dbReference type="NCBI Taxonomy" id="2010991"/>
    <lineage>
        <taxon>Eukaryota</taxon>
        <taxon>Fungi</taxon>
        <taxon>Dikarya</taxon>
        <taxon>Ascomycota</taxon>
        <taxon>Pezizomycotina</taxon>
        <taxon>Sordariomycetes</taxon>
        <taxon>Hypocreomycetidae</taxon>
        <taxon>Hypocreales</taxon>
        <taxon>Nectriaceae</taxon>
        <taxon>Fusarium</taxon>
        <taxon>Fusarium solani species complex</taxon>
    </lineage>
</organism>
<evidence type="ECO:0000259" key="1">
    <source>
        <dbReference type="Pfam" id="PF08241"/>
    </source>
</evidence>
<dbReference type="Proteomes" id="UP000277212">
    <property type="component" value="Unassembled WGS sequence"/>
</dbReference>
<dbReference type="InterPro" id="IPR029063">
    <property type="entry name" value="SAM-dependent_MTases_sf"/>
</dbReference>
<feature type="domain" description="Methyltransferase type 11" evidence="1">
    <location>
        <begin position="42"/>
        <end position="147"/>
    </location>
</feature>
<dbReference type="Gene3D" id="3.40.50.150">
    <property type="entry name" value="Vaccinia Virus protein VP39"/>
    <property type="match status" value="1"/>
</dbReference>
<accession>A0A3M2SLP1</accession>
<protein>
    <recommendedName>
        <fullName evidence="1">Methyltransferase type 11 domain-containing protein</fullName>
    </recommendedName>
</protein>
<reference evidence="2 3" key="1">
    <citation type="submission" date="2017-06" db="EMBL/GenBank/DDBJ databases">
        <title>Comparative genomic analysis of Ambrosia Fusariam Clade fungi.</title>
        <authorList>
            <person name="Stajich J.E."/>
            <person name="Carrillo J."/>
            <person name="Kijimoto T."/>
            <person name="Eskalen A."/>
            <person name="O'Donnell K."/>
            <person name="Kasson M."/>
        </authorList>
    </citation>
    <scope>NUCLEOTIDE SEQUENCE [LARGE SCALE GENOMIC DNA]</scope>
    <source>
        <strain evidence="2">UCR3666</strain>
    </source>
</reference>
<dbReference type="Pfam" id="PF08241">
    <property type="entry name" value="Methyltransf_11"/>
    <property type="match status" value="1"/>
</dbReference>
<proteinExistence type="predicted"/>
<sequence length="270" mass="29045">MSQGDFDHGASEYAKLAHAVTRNIASAALKSIPSLGSQSRVLDLACGSGEVTSLIIEYAISRGHGPPSTVLGLDIAAGMVKLYQAKADANSWNTVFSRVQGAQDLSGISDNQFDLVFMNFGLMYVPNGMRCTKEVYRVLKQGGRAVFTTWNHAGVPKLVADATAAVGAPHFFSPTDNGWDTKKKLVSTVQAGGFKTDNIQVTVEKTVWEKESADGIVEALSSPFWNPLHDGSPEATSKWQKALREQLTPLQQKTGAIDMIAWVCIANKSL</sequence>
<dbReference type="GO" id="GO:0008757">
    <property type="term" value="F:S-adenosylmethionine-dependent methyltransferase activity"/>
    <property type="evidence" value="ECO:0007669"/>
    <property type="project" value="InterPro"/>
</dbReference>
<dbReference type="AlphaFoldDB" id="A0A3M2SLP1"/>
<dbReference type="PANTHER" id="PTHR42912">
    <property type="entry name" value="METHYLTRANSFERASE"/>
    <property type="match status" value="1"/>
</dbReference>
<dbReference type="InterPro" id="IPR013216">
    <property type="entry name" value="Methyltransf_11"/>
</dbReference>
<dbReference type="SUPFAM" id="SSF53335">
    <property type="entry name" value="S-adenosyl-L-methionine-dependent methyltransferases"/>
    <property type="match status" value="1"/>
</dbReference>
<name>A0A3M2SLP1_9HYPO</name>
<keyword evidence="3" id="KW-1185">Reference proteome</keyword>